<comment type="caution">
    <text evidence="1">The sequence shown here is derived from an EMBL/GenBank/DDBJ whole genome shotgun (WGS) entry which is preliminary data.</text>
</comment>
<reference evidence="1" key="1">
    <citation type="journal article" date="2014" name="Front. Microbiol.">
        <title>High frequency of phylogenetically diverse reductive dehalogenase-homologous genes in deep subseafloor sedimentary metagenomes.</title>
        <authorList>
            <person name="Kawai M."/>
            <person name="Futagami T."/>
            <person name="Toyoda A."/>
            <person name="Takaki Y."/>
            <person name="Nishi S."/>
            <person name="Hori S."/>
            <person name="Arai W."/>
            <person name="Tsubouchi T."/>
            <person name="Morono Y."/>
            <person name="Uchiyama I."/>
            <person name="Ito T."/>
            <person name="Fujiyama A."/>
            <person name="Inagaki F."/>
            <person name="Takami H."/>
        </authorList>
    </citation>
    <scope>NUCLEOTIDE SEQUENCE</scope>
    <source>
        <strain evidence="1">Expedition CK06-06</strain>
    </source>
</reference>
<name>X0T062_9ZZZZ</name>
<sequence>YIEVEPFGVLLQEGINYDCGDVITFTILPSSATLSGYQSFAFIRRSGTQTETP</sequence>
<protein>
    <submittedName>
        <fullName evidence="1">Uncharacterized protein</fullName>
    </submittedName>
</protein>
<gene>
    <name evidence="1" type="ORF">S01H1_30876</name>
</gene>
<dbReference type="AlphaFoldDB" id="X0T062"/>
<accession>X0T062</accession>
<dbReference type="EMBL" id="BARS01019028">
    <property type="protein sequence ID" value="GAF86848.1"/>
    <property type="molecule type" value="Genomic_DNA"/>
</dbReference>
<proteinExistence type="predicted"/>
<organism evidence="1">
    <name type="scientific">marine sediment metagenome</name>
    <dbReference type="NCBI Taxonomy" id="412755"/>
    <lineage>
        <taxon>unclassified sequences</taxon>
        <taxon>metagenomes</taxon>
        <taxon>ecological metagenomes</taxon>
    </lineage>
</organism>
<evidence type="ECO:0000313" key="1">
    <source>
        <dbReference type="EMBL" id="GAF86848.1"/>
    </source>
</evidence>
<feature type="non-terminal residue" evidence="1">
    <location>
        <position position="1"/>
    </location>
</feature>